<dbReference type="AlphaFoldDB" id="A0A0L0DK95"/>
<evidence type="ECO:0000256" key="2">
    <source>
        <dbReference type="ARBA" id="ARBA00023134"/>
    </source>
</evidence>
<dbReference type="PRINTS" id="PR00449">
    <property type="entry name" value="RASTRNSFRMNG"/>
</dbReference>
<proteinExistence type="predicted"/>
<dbReference type="PROSITE" id="PS51420">
    <property type="entry name" value="RHO"/>
    <property type="match status" value="1"/>
</dbReference>
<dbReference type="GO" id="GO:0003924">
    <property type="term" value="F:GTPase activity"/>
    <property type="evidence" value="ECO:0007669"/>
    <property type="project" value="InterPro"/>
</dbReference>
<protein>
    <submittedName>
        <fullName evidence="3">Ras-1</fullName>
    </submittedName>
</protein>
<dbReference type="InterPro" id="IPR027417">
    <property type="entry name" value="P-loop_NTPase"/>
</dbReference>
<reference evidence="3 4" key="1">
    <citation type="submission" date="2010-05" db="EMBL/GenBank/DDBJ databases">
        <title>The Genome Sequence of Thecamonas trahens ATCC 50062.</title>
        <authorList>
            <consortium name="The Broad Institute Genome Sequencing Platform"/>
            <person name="Russ C."/>
            <person name="Cuomo C."/>
            <person name="Shea T."/>
            <person name="Young S.K."/>
            <person name="Zeng Q."/>
            <person name="Koehrsen M."/>
            <person name="Haas B."/>
            <person name="Borodovsky M."/>
            <person name="Guigo R."/>
            <person name="Alvarado L."/>
            <person name="Berlin A."/>
            <person name="Bochicchio J."/>
            <person name="Borenstein D."/>
            <person name="Chapman S."/>
            <person name="Chen Z."/>
            <person name="Freedman E."/>
            <person name="Gellesch M."/>
            <person name="Goldberg J."/>
            <person name="Griggs A."/>
            <person name="Gujja S."/>
            <person name="Heilman E."/>
            <person name="Heiman D."/>
            <person name="Hepburn T."/>
            <person name="Howarth C."/>
            <person name="Jen D."/>
            <person name="Larson L."/>
            <person name="Mehta T."/>
            <person name="Park D."/>
            <person name="Pearson M."/>
            <person name="Roberts A."/>
            <person name="Saif S."/>
            <person name="Shenoy N."/>
            <person name="Sisk P."/>
            <person name="Stolte C."/>
            <person name="Sykes S."/>
            <person name="Thomson T."/>
            <person name="Walk T."/>
            <person name="White J."/>
            <person name="Yandava C."/>
            <person name="Burger G."/>
            <person name="Gray M.W."/>
            <person name="Holland P.W.H."/>
            <person name="King N."/>
            <person name="Lang F.B.F."/>
            <person name="Roger A.J."/>
            <person name="Ruiz-Trillo I."/>
            <person name="Lander E."/>
            <person name="Nusbaum C."/>
        </authorList>
    </citation>
    <scope>NUCLEOTIDE SEQUENCE [LARGE SCALE GENOMIC DNA]</scope>
    <source>
        <strain evidence="3 4">ATCC 50062</strain>
    </source>
</reference>
<dbReference type="OMA" id="CRIVIVG"/>
<dbReference type="InterPro" id="IPR005225">
    <property type="entry name" value="Small_GTP-bd"/>
</dbReference>
<dbReference type="PROSITE" id="PS51421">
    <property type="entry name" value="RAS"/>
    <property type="match status" value="1"/>
</dbReference>
<dbReference type="GO" id="GO:0007165">
    <property type="term" value="P:signal transduction"/>
    <property type="evidence" value="ECO:0007669"/>
    <property type="project" value="InterPro"/>
</dbReference>
<evidence type="ECO:0000313" key="3">
    <source>
        <dbReference type="EMBL" id="KNC52707.1"/>
    </source>
</evidence>
<dbReference type="NCBIfam" id="TIGR00231">
    <property type="entry name" value="small_GTP"/>
    <property type="match status" value="1"/>
</dbReference>
<accession>A0A0L0DK95</accession>
<dbReference type="OrthoDB" id="5976022at2759"/>
<evidence type="ECO:0000256" key="1">
    <source>
        <dbReference type="ARBA" id="ARBA00022741"/>
    </source>
</evidence>
<evidence type="ECO:0000313" key="4">
    <source>
        <dbReference type="Proteomes" id="UP000054408"/>
    </source>
</evidence>
<keyword evidence="4" id="KW-1185">Reference proteome</keyword>
<dbReference type="STRING" id="461836.A0A0L0DK95"/>
<dbReference type="SUPFAM" id="SSF52540">
    <property type="entry name" value="P-loop containing nucleoside triphosphate hydrolases"/>
    <property type="match status" value="1"/>
</dbReference>
<gene>
    <name evidence="3" type="ORF">AMSG_08585</name>
</gene>
<dbReference type="FunFam" id="3.40.50.300:FF:001447">
    <property type="entry name" value="Ras-related protein Rab-1B"/>
    <property type="match status" value="1"/>
</dbReference>
<dbReference type="InterPro" id="IPR020849">
    <property type="entry name" value="Small_GTPase_Ras-type"/>
</dbReference>
<dbReference type="Pfam" id="PF00071">
    <property type="entry name" value="Ras"/>
    <property type="match status" value="1"/>
</dbReference>
<sequence length="187" mass="20809">MAELREYKLMLLGDGGVGKSSLIVRYTHKMFVEELDPTIEDSYRKSVIIDDEAGLIDVLDTAPQEHLSARNDRPLRLHQGFLLLYDITRRRSFEELASIRANVQRARSEPHFPLVIVGTKCDLDELRVVDAAEAATLAEEWGAGFIETSSKSGVNVDLAFAEAVRAIRNTDSLKAGQSKKSSKCLTM</sequence>
<dbReference type="eggNOG" id="KOG0395">
    <property type="taxonomic scope" value="Eukaryota"/>
</dbReference>
<dbReference type="SMART" id="SM00174">
    <property type="entry name" value="RHO"/>
    <property type="match status" value="1"/>
</dbReference>
<dbReference type="SMART" id="SM00175">
    <property type="entry name" value="RAB"/>
    <property type="match status" value="1"/>
</dbReference>
<dbReference type="Proteomes" id="UP000054408">
    <property type="component" value="Unassembled WGS sequence"/>
</dbReference>
<name>A0A0L0DK95_THETB</name>
<keyword evidence="2" id="KW-0342">GTP-binding</keyword>
<dbReference type="PROSITE" id="PS51419">
    <property type="entry name" value="RAB"/>
    <property type="match status" value="1"/>
</dbReference>
<keyword evidence="1" id="KW-0547">Nucleotide-binding</keyword>
<dbReference type="Gene3D" id="3.40.50.300">
    <property type="entry name" value="P-loop containing nucleotide triphosphate hydrolases"/>
    <property type="match status" value="1"/>
</dbReference>
<organism evidence="3 4">
    <name type="scientific">Thecamonas trahens ATCC 50062</name>
    <dbReference type="NCBI Taxonomy" id="461836"/>
    <lineage>
        <taxon>Eukaryota</taxon>
        <taxon>Apusozoa</taxon>
        <taxon>Apusomonadida</taxon>
        <taxon>Apusomonadidae</taxon>
        <taxon>Thecamonas</taxon>
    </lineage>
</organism>
<dbReference type="GeneID" id="25567245"/>
<dbReference type="InterPro" id="IPR001806">
    <property type="entry name" value="Small_GTPase"/>
</dbReference>
<dbReference type="SMART" id="SM00173">
    <property type="entry name" value="RAS"/>
    <property type="match status" value="1"/>
</dbReference>
<dbReference type="GO" id="GO:0005525">
    <property type="term" value="F:GTP binding"/>
    <property type="evidence" value="ECO:0007669"/>
    <property type="project" value="UniProtKB-KW"/>
</dbReference>
<dbReference type="RefSeq" id="XP_013755027.1">
    <property type="nucleotide sequence ID" value="XM_013899573.1"/>
</dbReference>
<dbReference type="GO" id="GO:0016020">
    <property type="term" value="C:membrane"/>
    <property type="evidence" value="ECO:0007669"/>
    <property type="project" value="InterPro"/>
</dbReference>
<dbReference type="PANTHER" id="PTHR24070">
    <property type="entry name" value="RAS, DI-RAS, AND RHEB FAMILY MEMBERS OF SMALL GTPASE SUPERFAMILY"/>
    <property type="match status" value="1"/>
</dbReference>
<dbReference type="EMBL" id="GL349475">
    <property type="protein sequence ID" value="KNC52707.1"/>
    <property type="molecule type" value="Genomic_DNA"/>
</dbReference>